<protein>
    <submittedName>
        <fullName evidence="6">Putative TetR-family transcriptional regulator</fullName>
    </submittedName>
</protein>
<name>Q6PV89_9NOCA</name>
<feature type="domain" description="HTH tetR-type" evidence="5">
    <location>
        <begin position="15"/>
        <end position="75"/>
    </location>
</feature>
<sequence>MRDELPQGRQGRRRARTREALLASAAELFAAQGVEATAVAQIAEGADVGYGSFYNHFRGLEDIAEVLLVRSVQQILGVTAGIMAEVNDPRLLPCVGARVILRSFLRDAVVRWMLERPYLLVDTFQTQAAPFMERFETPGIESGALKPAAGHETWIRTLPWLLLSELHCAVVDSEGDPVAHEESFATICLRLLGVDDADVEVLLAESLTLVDAQLHERASATPSRGSSDVG</sequence>
<dbReference type="InterPro" id="IPR009057">
    <property type="entry name" value="Homeodomain-like_sf"/>
</dbReference>
<dbReference type="GO" id="GO:0000976">
    <property type="term" value="F:transcription cis-regulatory region binding"/>
    <property type="evidence" value="ECO:0007669"/>
    <property type="project" value="TreeGrafter"/>
</dbReference>
<evidence type="ECO:0000313" key="6">
    <source>
        <dbReference type="EMBL" id="AAS88876.1"/>
    </source>
</evidence>
<dbReference type="EMBL" id="AY575969">
    <property type="protein sequence ID" value="AAS88876.1"/>
    <property type="molecule type" value="Genomic_DNA"/>
</dbReference>
<dbReference type="GO" id="GO:0003700">
    <property type="term" value="F:DNA-binding transcription factor activity"/>
    <property type="evidence" value="ECO:0007669"/>
    <property type="project" value="TreeGrafter"/>
</dbReference>
<dbReference type="Pfam" id="PF00440">
    <property type="entry name" value="TetR_N"/>
    <property type="match status" value="1"/>
</dbReference>
<dbReference type="PANTHER" id="PTHR30055:SF234">
    <property type="entry name" value="HTH-TYPE TRANSCRIPTIONAL REGULATOR BETI"/>
    <property type="match status" value="1"/>
</dbReference>
<keyword evidence="1" id="KW-0805">Transcription regulation</keyword>
<reference evidence="6" key="1">
    <citation type="journal article" date="2004" name="J. Microbiol.">
        <title>Molecular cloning and identification of a novel oxygenase gene specifically induced during the growth of Rhodococcus sp. strain T104 on limonene.</title>
        <authorList>
            <person name="Choi K.Y."/>
            <person name="Kim D."/>
            <person name="Koh S.C."/>
            <person name="So J.S."/>
            <person name="Kim J.S."/>
            <person name="Kim E."/>
        </authorList>
    </citation>
    <scope>NUCLEOTIDE SEQUENCE</scope>
    <source>
        <strain evidence="6">T104</strain>
    </source>
</reference>
<evidence type="ECO:0000256" key="2">
    <source>
        <dbReference type="ARBA" id="ARBA00023125"/>
    </source>
</evidence>
<feature type="DNA-binding region" description="H-T-H motif" evidence="4">
    <location>
        <begin position="38"/>
        <end position="57"/>
    </location>
</feature>
<dbReference type="SUPFAM" id="SSF46689">
    <property type="entry name" value="Homeodomain-like"/>
    <property type="match status" value="1"/>
</dbReference>
<dbReference type="InterPro" id="IPR050109">
    <property type="entry name" value="HTH-type_TetR-like_transc_reg"/>
</dbReference>
<organism evidence="6">
    <name type="scientific">Rhodococcus sp. T104</name>
    <dbReference type="NCBI Taxonomy" id="230533"/>
    <lineage>
        <taxon>Bacteria</taxon>
        <taxon>Bacillati</taxon>
        <taxon>Actinomycetota</taxon>
        <taxon>Actinomycetes</taxon>
        <taxon>Mycobacteriales</taxon>
        <taxon>Nocardiaceae</taxon>
        <taxon>Rhodococcus</taxon>
    </lineage>
</organism>
<dbReference type="AlphaFoldDB" id="Q6PV89"/>
<keyword evidence="2 4" id="KW-0238">DNA-binding</keyword>
<dbReference type="PANTHER" id="PTHR30055">
    <property type="entry name" value="HTH-TYPE TRANSCRIPTIONAL REGULATOR RUTR"/>
    <property type="match status" value="1"/>
</dbReference>
<evidence type="ECO:0000256" key="3">
    <source>
        <dbReference type="ARBA" id="ARBA00023163"/>
    </source>
</evidence>
<dbReference type="PROSITE" id="PS50977">
    <property type="entry name" value="HTH_TETR_2"/>
    <property type="match status" value="1"/>
</dbReference>
<keyword evidence="3" id="KW-0804">Transcription</keyword>
<dbReference type="PRINTS" id="PR00455">
    <property type="entry name" value="HTHTETR"/>
</dbReference>
<proteinExistence type="predicted"/>
<evidence type="ECO:0000259" key="5">
    <source>
        <dbReference type="PROSITE" id="PS50977"/>
    </source>
</evidence>
<evidence type="ECO:0000256" key="1">
    <source>
        <dbReference type="ARBA" id="ARBA00023015"/>
    </source>
</evidence>
<accession>Q6PV89</accession>
<dbReference type="Gene3D" id="1.10.357.10">
    <property type="entry name" value="Tetracycline Repressor, domain 2"/>
    <property type="match status" value="1"/>
</dbReference>
<evidence type="ECO:0000256" key="4">
    <source>
        <dbReference type="PROSITE-ProRule" id="PRU00335"/>
    </source>
</evidence>
<dbReference type="InterPro" id="IPR001647">
    <property type="entry name" value="HTH_TetR"/>
</dbReference>